<dbReference type="Pfam" id="PF00037">
    <property type="entry name" value="Fer4"/>
    <property type="match status" value="1"/>
</dbReference>
<dbReference type="AlphaFoldDB" id="A0ABD4TM08"/>
<dbReference type="Pfam" id="PF04422">
    <property type="entry name" value="FrhB_FdhB_N"/>
    <property type="match status" value="1"/>
</dbReference>
<dbReference type="InterPro" id="IPR007525">
    <property type="entry name" value="FrhB_FdhB_C"/>
</dbReference>
<sequence>MPGKSYEDLRREVWDTGRCCGCGACVAVCPADALIFTAEENTHPVNRNYCKEATDGVPCGACYDVCPRVKIIQGRGLLGEFRSIISAKAGIAIPHRQSGGAVTAILADALDNGLIDAVVCVAEDRFTLKPESVVITSSGELIKQAGSRYAWWVPLLTALKTAVLDKKCRKIAVVGLPCVTEAVAEMKAADNDLIRPYAHSIRLVFGLFCTETFDYDHLVNDLLGHRYHIQPYDVEKLDMKKGLLITKTSGEMITIPIKELSEAVRPGCRICTDLTARSADISAGSVGSDPGYTTLIIRSEAGEAFVQSAIASGALLIEREIDESMIESLASKKAARGIPRMSSHHP</sequence>
<keyword evidence="3" id="KW-1185">Reference proteome</keyword>
<gene>
    <name evidence="2" type="ORF">FTO68_10155</name>
</gene>
<dbReference type="PROSITE" id="PS00198">
    <property type="entry name" value="4FE4S_FER_1"/>
    <property type="match status" value="1"/>
</dbReference>
<dbReference type="PROSITE" id="PS51379">
    <property type="entry name" value="4FE4S_FER_2"/>
    <property type="match status" value="1"/>
</dbReference>
<dbReference type="RefSeq" id="WP_255333308.1">
    <property type="nucleotide sequence ID" value="NZ_VOTZ01000025.1"/>
</dbReference>
<dbReference type="PANTHER" id="PTHR31332">
    <property type="entry name" value="7-HYDROXYMETHYL CHLOROPHYLL A REDUCTASE, CHLOROPLASTIC"/>
    <property type="match status" value="1"/>
</dbReference>
<protein>
    <recommendedName>
        <fullName evidence="1">4Fe-4S ferredoxin-type domain-containing protein</fullName>
    </recommendedName>
</protein>
<proteinExistence type="predicted"/>
<dbReference type="InterPro" id="IPR017896">
    <property type="entry name" value="4Fe4S_Fe-S-bd"/>
</dbReference>
<dbReference type="InterPro" id="IPR045220">
    <property type="entry name" value="FRHB/FDHB/HCAR-like"/>
</dbReference>
<dbReference type="SUPFAM" id="SSF54862">
    <property type="entry name" value="4Fe-4S ferredoxins"/>
    <property type="match status" value="1"/>
</dbReference>
<organism evidence="2 3">
    <name type="scientific">Methanocalculus taiwanensis</name>
    <dbReference type="NCBI Taxonomy" id="106207"/>
    <lineage>
        <taxon>Archaea</taxon>
        <taxon>Methanobacteriati</taxon>
        <taxon>Methanobacteriota</taxon>
        <taxon>Stenosarchaea group</taxon>
        <taxon>Methanomicrobia</taxon>
        <taxon>Methanomicrobiales</taxon>
        <taxon>Methanocalculaceae</taxon>
        <taxon>Methanocalculus</taxon>
    </lineage>
</organism>
<reference evidence="2 3" key="1">
    <citation type="submission" date="2019-08" db="EMBL/GenBank/DDBJ databases">
        <authorList>
            <person name="Chen S.-C."/>
            <person name="Lai M.-C."/>
            <person name="You Y.-T."/>
        </authorList>
    </citation>
    <scope>NUCLEOTIDE SEQUENCE [LARGE SCALE GENOMIC DNA]</scope>
    <source>
        <strain evidence="2 3">P2F9704a</strain>
    </source>
</reference>
<dbReference type="Pfam" id="PF04432">
    <property type="entry name" value="FrhB_FdhB_C"/>
    <property type="match status" value="1"/>
</dbReference>
<dbReference type="Proteomes" id="UP001524383">
    <property type="component" value="Unassembled WGS sequence"/>
</dbReference>
<accession>A0ABD4TM08</accession>
<feature type="domain" description="4Fe-4S ferredoxin-type" evidence="1">
    <location>
        <begin position="10"/>
        <end position="39"/>
    </location>
</feature>
<comment type="caution">
    <text evidence="2">The sequence shown here is derived from an EMBL/GenBank/DDBJ whole genome shotgun (WGS) entry which is preliminary data.</text>
</comment>
<evidence type="ECO:0000313" key="3">
    <source>
        <dbReference type="Proteomes" id="UP001524383"/>
    </source>
</evidence>
<dbReference type="EMBL" id="VOTZ01000025">
    <property type="protein sequence ID" value="MCQ1539342.1"/>
    <property type="molecule type" value="Genomic_DNA"/>
</dbReference>
<evidence type="ECO:0000259" key="1">
    <source>
        <dbReference type="PROSITE" id="PS51379"/>
    </source>
</evidence>
<dbReference type="InterPro" id="IPR017900">
    <property type="entry name" value="4Fe4S_Fe_S_CS"/>
</dbReference>
<name>A0ABD4TM08_9EURY</name>
<evidence type="ECO:0000313" key="2">
    <source>
        <dbReference type="EMBL" id="MCQ1539342.1"/>
    </source>
</evidence>
<dbReference type="Gene3D" id="3.30.70.20">
    <property type="match status" value="1"/>
</dbReference>
<dbReference type="GO" id="GO:0016491">
    <property type="term" value="F:oxidoreductase activity"/>
    <property type="evidence" value="ECO:0007669"/>
    <property type="project" value="UniProtKB-ARBA"/>
</dbReference>
<dbReference type="InterPro" id="IPR007516">
    <property type="entry name" value="Co_F420_Hydgase/DH_bsu_N"/>
</dbReference>
<dbReference type="PANTHER" id="PTHR31332:SF0">
    <property type="entry name" value="7-HYDROXYMETHYL CHLOROPHYLL A REDUCTASE, CHLOROPLASTIC"/>
    <property type="match status" value="1"/>
</dbReference>